<proteinExistence type="predicted"/>
<dbReference type="InterPro" id="IPR029033">
    <property type="entry name" value="His_PPase_superfam"/>
</dbReference>
<evidence type="ECO:0000313" key="3">
    <source>
        <dbReference type="Proteomes" id="UP000831532"/>
    </source>
</evidence>
<evidence type="ECO:0000256" key="1">
    <source>
        <dbReference type="SAM" id="Phobius"/>
    </source>
</evidence>
<organism evidence="2 3">
    <name type="scientific">Massilia violaceinigra</name>
    <dbReference type="NCBI Taxonomy" id="2045208"/>
    <lineage>
        <taxon>Bacteria</taxon>
        <taxon>Pseudomonadati</taxon>
        <taxon>Pseudomonadota</taxon>
        <taxon>Betaproteobacteria</taxon>
        <taxon>Burkholderiales</taxon>
        <taxon>Oxalobacteraceae</taxon>
        <taxon>Telluria group</taxon>
        <taxon>Massilia</taxon>
    </lineage>
</organism>
<evidence type="ECO:0000313" key="2">
    <source>
        <dbReference type="EMBL" id="UOD28730.1"/>
    </source>
</evidence>
<keyword evidence="1" id="KW-0472">Membrane</keyword>
<dbReference type="InterPro" id="IPR013078">
    <property type="entry name" value="His_Pase_superF_clade-1"/>
</dbReference>
<sequence length="185" mass="19609">MRHGKPLLTPGGWVPLAAMPAWIAAYDLAGIVDDAIPPASLAAAGAAATIVASTLPRALASVRALGRTPAAADAMFREAPLPAPAMPPAWCRFMRLPPALWAVLLRLMWMAGYANGVESRQATRQRARDAAARLIALADAGPVLLVAHGIINSMIAHELRRSGWTPQQRPQHACWNMNSFTLAAA</sequence>
<dbReference type="Pfam" id="PF00300">
    <property type="entry name" value="His_Phos_1"/>
    <property type="match status" value="1"/>
</dbReference>
<dbReference type="EMBL" id="CP063361">
    <property type="protein sequence ID" value="UOD28730.1"/>
    <property type="molecule type" value="Genomic_DNA"/>
</dbReference>
<feature type="transmembrane region" description="Helical" evidence="1">
    <location>
        <begin position="35"/>
        <end position="55"/>
    </location>
</feature>
<dbReference type="Gene3D" id="3.40.50.1240">
    <property type="entry name" value="Phosphoglycerate mutase-like"/>
    <property type="match status" value="1"/>
</dbReference>
<accession>A0ABY4A1U1</accession>
<gene>
    <name evidence="2" type="ORF">INH39_25310</name>
</gene>
<keyword evidence="3" id="KW-1185">Reference proteome</keyword>
<dbReference type="RefSeq" id="WP_243489877.1">
    <property type="nucleotide sequence ID" value="NZ_CP063361.1"/>
</dbReference>
<name>A0ABY4A1U1_9BURK</name>
<protein>
    <submittedName>
        <fullName evidence="2">Histidine phosphatase family protein</fullName>
    </submittedName>
</protein>
<feature type="transmembrane region" description="Helical" evidence="1">
    <location>
        <begin position="134"/>
        <end position="151"/>
    </location>
</feature>
<keyword evidence="1" id="KW-0812">Transmembrane</keyword>
<keyword evidence="1" id="KW-1133">Transmembrane helix</keyword>
<dbReference type="SUPFAM" id="SSF53254">
    <property type="entry name" value="Phosphoglycerate mutase-like"/>
    <property type="match status" value="1"/>
</dbReference>
<reference evidence="2 3" key="1">
    <citation type="submission" date="2020-10" db="EMBL/GenBank/DDBJ databases">
        <title>Genome analysis of Massilia species.</title>
        <authorList>
            <person name="Jung D.-H."/>
        </authorList>
    </citation>
    <scope>NUCLEOTIDE SEQUENCE [LARGE SCALE GENOMIC DNA]</scope>
    <source>
        <strain evidence="3">sipir</strain>
    </source>
</reference>
<dbReference type="Proteomes" id="UP000831532">
    <property type="component" value="Chromosome"/>
</dbReference>